<gene>
    <name evidence="1" type="ORF">CO057_02925</name>
</gene>
<reference evidence="2" key="1">
    <citation type="submission" date="2017-09" db="EMBL/GenBank/DDBJ databases">
        <title>Depth-based differentiation of microbial function through sediment-hosted aquifers and enrichment of novel symbionts in the deep terrestrial subsurface.</title>
        <authorList>
            <person name="Probst A.J."/>
            <person name="Ladd B."/>
            <person name="Jarett J.K."/>
            <person name="Geller-Mcgrath D.E."/>
            <person name="Sieber C.M.K."/>
            <person name="Emerson J.B."/>
            <person name="Anantharaman K."/>
            <person name="Thomas B.C."/>
            <person name="Malmstrom R."/>
            <person name="Stieglmeier M."/>
            <person name="Klingl A."/>
            <person name="Woyke T."/>
            <person name="Ryan C.M."/>
            <person name="Banfield J.F."/>
        </authorList>
    </citation>
    <scope>NUCLEOTIDE SEQUENCE [LARGE SCALE GENOMIC DNA]</scope>
</reference>
<evidence type="ECO:0000313" key="2">
    <source>
        <dbReference type="Proteomes" id="UP000230251"/>
    </source>
</evidence>
<accession>A0A2M8EP12</accession>
<dbReference type="EMBL" id="PFSI01000045">
    <property type="protein sequence ID" value="PJC24397.1"/>
    <property type="molecule type" value="Genomic_DNA"/>
</dbReference>
<sequence>MSGHLDGAETTKMAIAREALEEAGITVYPDNLEVAHIMHRYRPEREYFDICFGECLTSATKFR</sequence>
<comment type="caution">
    <text evidence="1">The sequence shown here is derived from an EMBL/GenBank/DDBJ whole genome shotgun (WGS) entry which is preliminary data.</text>
</comment>
<organism evidence="1 2">
    <name type="scientific">Candidatus Uhrbacteria bacterium CG_4_9_14_0_2_um_filter_41_50</name>
    <dbReference type="NCBI Taxonomy" id="1975031"/>
    <lineage>
        <taxon>Bacteria</taxon>
        <taxon>Candidatus Uhriibacteriota</taxon>
    </lineage>
</organism>
<dbReference type="Gene3D" id="3.90.79.10">
    <property type="entry name" value="Nucleoside Triphosphate Pyrophosphohydrolase"/>
    <property type="match status" value="1"/>
</dbReference>
<dbReference type="InterPro" id="IPR015797">
    <property type="entry name" value="NUDIX_hydrolase-like_dom_sf"/>
</dbReference>
<dbReference type="SUPFAM" id="SSF55811">
    <property type="entry name" value="Nudix"/>
    <property type="match status" value="1"/>
</dbReference>
<dbReference type="InterPro" id="IPR020084">
    <property type="entry name" value="NUDIX_hydrolase_CS"/>
</dbReference>
<evidence type="ECO:0000313" key="1">
    <source>
        <dbReference type="EMBL" id="PJC24397.1"/>
    </source>
</evidence>
<protein>
    <submittedName>
        <fullName evidence="1">Uncharacterized protein</fullName>
    </submittedName>
</protein>
<name>A0A2M8EP12_9BACT</name>
<dbReference type="AlphaFoldDB" id="A0A2M8EP12"/>
<dbReference type="GO" id="GO:0016787">
    <property type="term" value="F:hydrolase activity"/>
    <property type="evidence" value="ECO:0007669"/>
    <property type="project" value="UniProtKB-KW"/>
</dbReference>
<proteinExistence type="predicted"/>
<dbReference type="Proteomes" id="UP000230251">
    <property type="component" value="Unassembled WGS sequence"/>
</dbReference>
<dbReference type="PROSITE" id="PS00893">
    <property type="entry name" value="NUDIX_BOX"/>
    <property type="match status" value="1"/>
</dbReference>